<dbReference type="AlphaFoldDB" id="A0A9D1T0A3"/>
<keyword evidence="3 9" id="KW-0698">rRNA processing</keyword>
<keyword evidence="7 9" id="KW-0378">Hydrolase</keyword>
<comment type="cofactor">
    <cofactor evidence="9">
        <name>Zn(2+)</name>
        <dbReference type="ChEBI" id="CHEBI:29105"/>
    </cofactor>
    <text evidence="9">Binds 1 zinc ion.</text>
</comment>
<evidence type="ECO:0000256" key="1">
    <source>
        <dbReference type="ARBA" id="ARBA00010875"/>
    </source>
</evidence>
<evidence type="ECO:0000256" key="6">
    <source>
        <dbReference type="ARBA" id="ARBA00022759"/>
    </source>
</evidence>
<comment type="subcellular location">
    <subcellularLocation>
        <location evidence="9">Cytoplasm</location>
    </subcellularLocation>
</comment>
<dbReference type="InterPro" id="IPR002036">
    <property type="entry name" value="YbeY"/>
</dbReference>
<dbReference type="GO" id="GO:0004521">
    <property type="term" value="F:RNA endonuclease activity"/>
    <property type="evidence" value="ECO:0007669"/>
    <property type="project" value="UniProtKB-UniRule"/>
</dbReference>
<dbReference type="Gene3D" id="3.40.390.30">
    <property type="entry name" value="Metalloproteases ('zincins'), catalytic domain"/>
    <property type="match status" value="1"/>
</dbReference>
<evidence type="ECO:0000256" key="5">
    <source>
        <dbReference type="ARBA" id="ARBA00022723"/>
    </source>
</evidence>
<comment type="similarity">
    <text evidence="1 9">Belongs to the endoribonuclease YbeY family.</text>
</comment>
<comment type="caution">
    <text evidence="10">The sequence shown here is derived from an EMBL/GenBank/DDBJ whole genome shotgun (WGS) entry which is preliminary data.</text>
</comment>
<keyword evidence="4 9" id="KW-0540">Nuclease</keyword>
<reference evidence="10" key="2">
    <citation type="journal article" date="2021" name="PeerJ">
        <title>Extensive microbial diversity within the chicken gut microbiome revealed by metagenomics and culture.</title>
        <authorList>
            <person name="Gilroy R."/>
            <person name="Ravi A."/>
            <person name="Getino M."/>
            <person name="Pursley I."/>
            <person name="Horton D.L."/>
            <person name="Alikhan N.F."/>
            <person name="Baker D."/>
            <person name="Gharbi K."/>
            <person name="Hall N."/>
            <person name="Watson M."/>
            <person name="Adriaenssens E.M."/>
            <person name="Foster-Nyarko E."/>
            <person name="Jarju S."/>
            <person name="Secka A."/>
            <person name="Antonio M."/>
            <person name="Oren A."/>
            <person name="Chaudhuri R.R."/>
            <person name="La Ragione R."/>
            <person name="Hildebrand F."/>
            <person name="Pallen M.J."/>
        </authorList>
    </citation>
    <scope>NUCLEOTIDE SEQUENCE</scope>
    <source>
        <strain evidence="10">4920</strain>
    </source>
</reference>
<protein>
    <recommendedName>
        <fullName evidence="9">Endoribonuclease YbeY</fullName>
        <ecNumber evidence="9">3.1.-.-</ecNumber>
    </recommendedName>
</protein>
<dbReference type="GO" id="GO:0004222">
    <property type="term" value="F:metalloendopeptidase activity"/>
    <property type="evidence" value="ECO:0007669"/>
    <property type="project" value="InterPro"/>
</dbReference>
<dbReference type="SUPFAM" id="SSF55486">
    <property type="entry name" value="Metalloproteases ('zincins'), catalytic domain"/>
    <property type="match status" value="1"/>
</dbReference>
<dbReference type="HAMAP" id="MF_00009">
    <property type="entry name" value="Endoribonucl_YbeY"/>
    <property type="match status" value="1"/>
</dbReference>
<feature type="binding site" evidence="9">
    <location>
        <position position="128"/>
    </location>
    <ligand>
        <name>Zn(2+)</name>
        <dbReference type="ChEBI" id="CHEBI:29105"/>
        <note>catalytic</note>
    </ligand>
</feature>
<reference evidence="10" key="1">
    <citation type="submission" date="2020-10" db="EMBL/GenBank/DDBJ databases">
        <authorList>
            <person name="Gilroy R."/>
        </authorList>
    </citation>
    <scope>NUCLEOTIDE SEQUENCE</scope>
    <source>
        <strain evidence="10">4920</strain>
    </source>
</reference>
<keyword evidence="9" id="KW-0963">Cytoplasm</keyword>
<evidence type="ECO:0000256" key="2">
    <source>
        <dbReference type="ARBA" id="ARBA00022517"/>
    </source>
</evidence>
<evidence type="ECO:0000256" key="7">
    <source>
        <dbReference type="ARBA" id="ARBA00022801"/>
    </source>
</evidence>
<dbReference type="Proteomes" id="UP000886743">
    <property type="component" value="Unassembled WGS sequence"/>
</dbReference>
<dbReference type="NCBIfam" id="TIGR00043">
    <property type="entry name" value="rRNA maturation RNase YbeY"/>
    <property type="match status" value="1"/>
</dbReference>
<proteinExistence type="inferred from homology"/>
<dbReference type="PANTHER" id="PTHR46986">
    <property type="entry name" value="ENDORIBONUCLEASE YBEY, CHLOROPLASTIC"/>
    <property type="match status" value="1"/>
</dbReference>
<evidence type="ECO:0000256" key="9">
    <source>
        <dbReference type="HAMAP-Rule" id="MF_00009"/>
    </source>
</evidence>
<keyword evidence="6 9" id="KW-0255">Endonuclease</keyword>
<evidence type="ECO:0000256" key="8">
    <source>
        <dbReference type="ARBA" id="ARBA00022833"/>
    </source>
</evidence>
<feature type="binding site" evidence="9">
    <location>
        <position position="132"/>
    </location>
    <ligand>
        <name>Zn(2+)</name>
        <dbReference type="ChEBI" id="CHEBI:29105"/>
        <note>catalytic</note>
    </ligand>
</feature>
<dbReference type="PROSITE" id="PS01306">
    <property type="entry name" value="UPF0054"/>
    <property type="match status" value="1"/>
</dbReference>
<gene>
    <name evidence="9 10" type="primary">ybeY</name>
    <name evidence="10" type="ORF">IAC74_02910</name>
</gene>
<evidence type="ECO:0000256" key="4">
    <source>
        <dbReference type="ARBA" id="ARBA00022722"/>
    </source>
</evidence>
<keyword evidence="8 9" id="KW-0862">Zinc</keyword>
<keyword evidence="2 9" id="KW-0690">Ribosome biogenesis</keyword>
<dbReference type="EMBL" id="DVOF01000085">
    <property type="protein sequence ID" value="HIV02501.1"/>
    <property type="molecule type" value="Genomic_DNA"/>
</dbReference>
<sequence length="163" mass="17841">MAQADVIIENEQSVCGFTPEMETAIRQVVDMVLEQEGFAQSCEVSVLIVDDAAIQALNKEHRGKDAATDVLSFPMLEFDAEGRIVSADEAFGGALLLGDIVISLPHAYAQAEEYGHSPLREVGFLCAHSMLHLLGYDHEQGEAERRVMREKEEKALAALGLVR</sequence>
<accession>A0A9D1T0A3</accession>
<dbReference type="EC" id="3.1.-.-" evidence="9"/>
<dbReference type="Pfam" id="PF02130">
    <property type="entry name" value="YbeY"/>
    <property type="match status" value="1"/>
</dbReference>
<evidence type="ECO:0000256" key="3">
    <source>
        <dbReference type="ARBA" id="ARBA00022552"/>
    </source>
</evidence>
<dbReference type="GO" id="GO:0006364">
    <property type="term" value="P:rRNA processing"/>
    <property type="evidence" value="ECO:0007669"/>
    <property type="project" value="UniProtKB-UniRule"/>
</dbReference>
<evidence type="ECO:0000313" key="10">
    <source>
        <dbReference type="EMBL" id="HIV02501.1"/>
    </source>
</evidence>
<name>A0A9D1T0A3_9FIRM</name>
<dbReference type="InterPro" id="IPR023091">
    <property type="entry name" value="MetalPrtase_cat_dom_sf_prd"/>
</dbReference>
<feature type="binding site" evidence="9">
    <location>
        <position position="138"/>
    </location>
    <ligand>
        <name>Zn(2+)</name>
        <dbReference type="ChEBI" id="CHEBI:29105"/>
        <note>catalytic</note>
    </ligand>
</feature>
<keyword evidence="5 9" id="KW-0479">Metal-binding</keyword>
<dbReference type="GO" id="GO:0008270">
    <property type="term" value="F:zinc ion binding"/>
    <property type="evidence" value="ECO:0007669"/>
    <property type="project" value="UniProtKB-UniRule"/>
</dbReference>
<evidence type="ECO:0000313" key="11">
    <source>
        <dbReference type="Proteomes" id="UP000886743"/>
    </source>
</evidence>
<dbReference type="PANTHER" id="PTHR46986:SF1">
    <property type="entry name" value="ENDORIBONUCLEASE YBEY, CHLOROPLASTIC"/>
    <property type="match status" value="1"/>
</dbReference>
<dbReference type="GO" id="GO:0005737">
    <property type="term" value="C:cytoplasm"/>
    <property type="evidence" value="ECO:0007669"/>
    <property type="project" value="UniProtKB-SubCell"/>
</dbReference>
<comment type="function">
    <text evidence="9">Single strand-specific metallo-endoribonuclease involved in late-stage 70S ribosome quality control and in maturation of the 3' terminus of the 16S rRNA.</text>
</comment>
<dbReference type="InterPro" id="IPR020549">
    <property type="entry name" value="YbeY_CS"/>
</dbReference>
<organism evidence="10 11">
    <name type="scientific">Candidatus Aphodoplasma excrementigallinarum</name>
    <dbReference type="NCBI Taxonomy" id="2840673"/>
    <lineage>
        <taxon>Bacteria</taxon>
        <taxon>Bacillati</taxon>
        <taxon>Bacillota</taxon>
        <taxon>Clostridia</taxon>
        <taxon>Eubacteriales</taxon>
        <taxon>Candidatus Aphodoplasma</taxon>
    </lineage>
</organism>